<feature type="domain" description="Pyruvate kinase C-terminal" evidence="15">
    <location>
        <begin position="360"/>
        <end position="471"/>
    </location>
</feature>
<dbReference type="Gene3D" id="3.40.1380.20">
    <property type="entry name" value="Pyruvate kinase, C-terminal domain"/>
    <property type="match status" value="1"/>
</dbReference>
<sequence length="480" mass="52560">MLRKTKIICTIGPSVRSYEKILQLIDAGMNVARLNFSHGSPQEHRETIEMLKKAHKEKAVPLAIMLDTKGPEIRLGAIKNNCLEVFPKQKILITKEKVLGDANGIVIQPSFVLDSLQVDAQVLFDDGYILTKVVAISKKGVLVEIENHGVIRSYRGVNVPGININLPSMTKQDIEDIVFGCRLGVDLIAASFIRSAEHVLEIKQLLMDQERSEILIIAKIENSLGIQNFDAILQVADGIMVARGDLGVELPLNQVPRLQKMMIRKCRQAGKPVVTATQMLESMIANPLPTRAEVSDVANAIYDSTSAVMLSGETAAGKYPIQAVQMMKEIAEETEKDFNYRQLFANDSAIGFKDIAITNSVALASVKTAYSSHAKAIFVFTNSGFSARALSRLRPEIPIIALTPHVKVYHQLALEWGVTPALSSAQKNIQEAFIQISNFALEQEIVQLGDLVVVVAGDPFGISRTTNTMIVETIGGNSFS</sequence>
<dbReference type="InterPro" id="IPR015813">
    <property type="entry name" value="Pyrv/PenolPyrv_kinase-like_dom"/>
</dbReference>
<keyword evidence="9 13" id="KW-0460">Magnesium</keyword>
<dbReference type="NCBIfam" id="NF004978">
    <property type="entry name" value="PRK06354.1"/>
    <property type="match status" value="1"/>
</dbReference>
<keyword evidence="4 13" id="KW-0808">Transferase</keyword>
<dbReference type="NCBIfam" id="TIGR01064">
    <property type="entry name" value="pyruv_kin"/>
    <property type="match status" value="1"/>
</dbReference>
<dbReference type="Proteomes" id="UP000826014">
    <property type="component" value="Chromosome"/>
</dbReference>
<evidence type="ECO:0000256" key="8">
    <source>
        <dbReference type="ARBA" id="ARBA00022840"/>
    </source>
</evidence>
<evidence type="ECO:0000256" key="5">
    <source>
        <dbReference type="ARBA" id="ARBA00022723"/>
    </source>
</evidence>
<evidence type="ECO:0000313" key="16">
    <source>
        <dbReference type="EMBL" id="QYF48669.1"/>
    </source>
</evidence>
<keyword evidence="8" id="KW-0067">ATP-binding</keyword>
<evidence type="ECO:0000256" key="1">
    <source>
        <dbReference type="ARBA" id="ARBA00004997"/>
    </source>
</evidence>
<keyword evidence="10 13" id="KW-0324">Glycolysis</keyword>
<dbReference type="InterPro" id="IPR036918">
    <property type="entry name" value="Pyrv_Knase_C_sf"/>
</dbReference>
<evidence type="ECO:0000259" key="14">
    <source>
        <dbReference type="Pfam" id="PF00224"/>
    </source>
</evidence>
<dbReference type="GO" id="GO:0016301">
    <property type="term" value="F:kinase activity"/>
    <property type="evidence" value="ECO:0007669"/>
    <property type="project" value="UniProtKB-KW"/>
</dbReference>
<organism evidence="16 17">
    <name type="scientific">Candidatus Rhabdochlamydia oedothoracis</name>
    <dbReference type="NCBI Taxonomy" id="2720720"/>
    <lineage>
        <taxon>Bacteria</taxon>
        <taxon>Pseudomonadati</taxon>
        <taxon>Chlamydiota</taxon>
        <taxon>Chlamydiia</taxon>
        <taxon>Parachlamydiales</taxon>
        <taxon>Candidatus Rhabdochlamydiaceae</taxon>
        <taxon>Candidatus Rhabdochlamydia</taxon>
    </lineage>
</organism>
<proteinExistence type="inferred from homology"/>
<evidence type="ECO:0000256" key="9">
    <source>
        <dbReference type="ARBA" id="ARBA00022842"/>
    </source>
</evidence>
<evidence type="ECO:0000256" key="3">
    <source>
        <dbReference type="ARBA" id="ARBA00012142"/>
    </source>
</evidence>
<evidence type="ECO:0000256" key="10">
    <source>
        <dbReference type="ARBA" id="ARBA00023152"/>
    </source>
</evidence>
<dbReference type="RefSeq" id="WP_215216514.1">
    <property type="nucleotide sequence ID" value="NZ_CP075587.1"/>
</dbReference>
<evidence type="ECO:0000256" key="7">
    <source>
        <dbReference type="ARBA" id="ARBA00022777"/>
    </source>
</evidence>
<comment type="pathway">
    <text evidence="1 13">Carbohydrate degradation; glycolysis; pyruvate from D-glyceraldehyde 3-phosphate: step 5/5.</text>
</comment>
<dbReference type="InterPro" id="IPR015793">
    <property type="entry name" value="Pyrv_Knase_brl"/>
</dbReference>
<accession>A0ABX8V620</accession>
<keyword evidence="7 13" id="KW-0418">Kinase</keyword>
<evidence type="ECO:0000256" key="12">
    <source>
        <dbReference type="NCBIfam" id="TIGR01064"/>
    </source>
</evidence>
<dbReference type="SUPFAM" id="SSF51621">
    <property type="entry name" value="Phosphoenolpyruvate/pyruvate domain"/>
    <property type="match status" value="1"/>
</dbReference>
<dbReference type="PANTHER" id="PTHR11817">
    <property type="entry name" value="PYRUVATE KINASE"/>
    <property type="match status" value="1"/>
</dbReference>
<dbReference type="SUPFAM" id="SSF52935">
    <property type="entry name" value="PK C-terminal domain-like"/>
    <property type="match status" value="1"/>
</dbReference>
<comment type="catalytic activity">
    <reaction evidence="13">
        <text>pyruvate + ATP = phosphoenolpyruvate + ADP + H(+)</text>
        <dbReference type="Rhea" id="RHEA:18157"/>
        <dbReference type="ChEBI" id="CHEBI:15361"/>
        <dbReference type="ChEBI" id="CHEBI:15378"/>
        <dbReference type="ChEBI" id="CHEBI:30616"/>
        <dbReference type="ChEBI" id="CHEBI:58702"/>
        <dbReference type="ChEBI" id="CHEBI:456216"/>
        <dbReference type="EC" id="2.7.1.40"/>
    </reaction>
</comment>
<dbReference type="InterPro" id="IPR040442">
    <property type="entry name" value="Pyrv_kinase-like_dom_sf"/>
</dbReference>
<dbReference type="InterPro" id="IPR015795">
    <property type="entry name" value="Pyrv_Knase_C"/>
</dbReference>
<reference evidence="16 17" key="1">
    <citation type="journal article" date="2022" name="bioRxiv">
        <title>Ecology and evolution of chlamydial symbionts of arthropods.</title>
        <authorList>
            <person name="Halter T."/>
            <person name="Koestlbacher S."/>
            <person name="Collingro A."/>
            <person name="Sixt B.S."/>
            <person name="Toenshoff E.R."/>
            <person name="Hendrickx F."/>
            <person name="Kostanjsek R."/>
            <person name="Horn M."/>
        </authorList>
    </citation>
    <scope>NUCLEOTIDE SEQUENCE [LARGE SCALE GENOMIC DNA]</scope>
    <source>
        <strain evidence="16">W744xW776</strain>
    </source>
</reference>
<keyword evidence="5" id="KW-0479">Metal-binding</keyword>
<evidence type="ECO:0000256" key="2">
    <source>
        <dbReference type="ARBA" id="ARBA00008663"/>
    </source>
</evidence>
<keyword evidence="6" id="KW-0547">Nucleotide-binding</keyword>
<dbReference type="NCBIfam" id="NF004491">
    <property type="entry name" value="PRK05826.1"/>
    <property type="match status" value="1"/>
</dbReference>
<dbReference type="Gene3D" id="2.40.33.10">
    <property type="entry name" value="PK beta-barrel domain-like"/>
    <property type="match status" value="1"/>
</dbReference>
<dbReference type="SUPFAM" id="SSF50800">
    <property type="entry name" value="PK beta-barrel domain-like"/>
    <property type="match status" value="1"/>
</dbReference>
<evidence type="ECO:0000256" key="13">
    <source>
        <dbReference type="RuleBase" id="RU000504"/>
    </source>
</evidence>
<name>A0ABX8V620_9BACT</name>
<dbReference type="EC" id="2.7.1.40" evidence="3 12"/>
<evidence type="ECO:0000256" key="11">
    <source>
        <dbReference type="ARBA" id="ARBA00023317"/>
    </source>
</evidence>
<evidence type="ECO:0000256" key="4">
    <source>
        <dbReference type="ARBA" id="ARBA00022679"/>
    </source>
</evidence>
<comment type="similarity">
    <text evidence="2 13">Belongs to the pyruvate kinase family.</text>
</comment>
<dbReference type="GO" id="GO:0004743">
    <property type="term" value="F:pyruvate kinase activity"/>
    <property type="evidence" value="ECO:0007669"/>
    <property type="project" value="UniProtKB-EC"/>
</dbReference>
<gene>
    <name evidence="16" type="ORF">RHABOEDO_000871</name>
</gene>
<dbReference type="EMBL" id="CP075587">
    <property type="protein sequence ID" value="QYF48669.1"/>
    <property type="molecule type" value="Genomic_DNA"/>
</dbReference>
<evidence type="ECO:0000256" key="6">
    <source>
        <dbReference type="ARBA" id="ARBA00022741"/>
    </source>
</evidence>
<dbReference type="Pfam" id="PF00224">
    <property type="entry name" value="PK"/>
    <property type="match status" value="1"/>
</dbReference>
<evidence type="ECO:0000313" key="17">
    <source>
        <dbReference type="Proteomes" id="UP000826014"/>
    </source>
</evidence>
<dbReference type="PRINTS" id="PR01050">
    <property type="entry name" value="PYRUVTKNASE"/>
</dbReference>
<dbReference type="Pfam" id="PF02887">
    <property type="entry name" value="PK_C"/>
    <property type="match status" value="1"/>
</dbReference>
<keyword evidence="17" id="KW-1185">Reference proteome</keyword>
<evidence type="ECO:0000259" key="15">
    <source>
        <dbReference type="Pfam" id="PF02887"/>
    </source>
</evidence>
<feature type="domain" description="Pyruvate kinase barrel" evidence="14">
    <location>
        <begin position="3"/>
        <end position="324"/>
    </location>
</feature>
<keyword evidence="11 16" id="KW-0670">Pyruvate</keyword>
<dbReference type="InterPro" id="IPR011037">
    <property type="entry name" value="Pyrv_Knase-like_insert_dom_sf"/>
</dbReference>
<dbReference type="InterPro" id="IPR015806">
    <property type="entry name" value="Pyrv_Knase_insert_dom_sf"/>
</dbReference>
<dbReference type="InterPro" id="IPR001697">
    <property type="entry name" value="Pyr_Knase"/>
</dbReference>
<dbReference type="Gene3D" id="3.20.20.60">
    <property type="entry name" value="Phosphoenolpyruvate-binding domains"/>
    <property type="match status" value="1"/>
</dbReference>
<protein>
    <recommendedName>
        <fullName evidence="3 12">Pyruvate kinase</fullName>
        <ecNumber evidence="3 12">2.7.1.40</ecNumber>
    </recommendedName>
</protein>